<dbReference type="OrthoDB" id="7484265at2759"/>
<dbReference type="EMBL" id="LR824015">
    <property type="protein sequence ID" value="CAH0582869.1"/>
    <property type="molecule type" value="Genomic_DNA"/>
</dbReference>
<dbReference type="AlphaFoldDB" id="A0A9P0FSH7"/>
<keyword evidence="3" id="KW-1185">Reference proteome</keyword>
<keyword evidence="1" id="KW-0472">Membrane</keyword>
<accession>A0A9P0FSH7</accession>
<organism evidence="2 3">
    <name type="scientific">Chrysodeixis includens</name>
    <name type="common">Soybean looper</name>
    <name type="synonym">Pseudoplusia includens</name>
    <dbReference type="NCBI Taxonomy" id="689277"/>
    <lineage>
        <taxon>Eukaryota</taxon>
        <taxon>Metazoa</taxon>
        <taxon>Ecdysozoa</taxon>
        <taxon>Arthropoda</taxon>
        <taxon>Hexapoda</taxon>
        <taxon>Insecta</taxon>
        <taxon>Pterygota</taxon>
        <taxon>Neoptera</taxon>
        <taxon>Endopterygota</taxon>
        <taxon>Lepidoptera</taxon>
        <taxon>Glossata</taxon>
        <taxon>Ditrysia</taxon>
        <taxon>Noctuoidea</taxon>
        <taxon>Noctuidae</taxon>
        <taxon>Plusiinae</taxon>
        <taxon>Chrysodeixis</taxon>
    </lineage>
</organism>
<feature type="transmembrane region" description="Helical" evidence="1">
    <location>
        <begin position="109"/>
        <end position="126"/>
    </location>
</feature>
<dbReference type="Proteomes" id="UP001154114">
    <property type="component" value="Chromosome 12"/>
</dbReference>
<name>A0A9P0FSH7_CHRIL</name>
<keyword evidence="1" id="KW-0812">Transmembrane</keyword>
<evidence type="ECO:0000256" key="1">
    <source>
        <dbReference type="SAM" id="Phobius"/>
    </source>
</evidence>
<evidence type="ECO:0000313" key="3">
    <source>
        <dbReference type="Proteomes" id="UP001154114"/>
    </source>
</evidence>
<keyword evidence="1" id="KW-1133">Transmembrane helix</keyword>
<gene>
    <name evidence="2" type="ORF">CINC_LOCUS1902</name>
</gene>
<protein>
    <submittedName>
        <fullName evidence="2">Uncharacterized protein</fullName>
    </submittedName>
</protein>
<reference evidence="2" key="1">
    <citation type="submission" date="2021-12" db="EMBL/GenBank/DDBJ databases">
        <authorList>
            <person name="King R."/>
        </authorList>
    </citation>
    <scope>NUCLEOTIDE SEQUENCE</scope>
</reference>
<proteinExistence type="predicted"/>
<sequence length="159" mass="17943">MKCPYGWARGSLPSYDNFTTAALSRVTLRRSHRTSPLSATSFRRVISHALDNPAGSIKGESSQSQASVHSQANYDTDRQLTLRAFGNINKALTCNFRVRINQQTIKMRFLHLIVFVLTLVLLAAVGDARPHNHKQKRASFCMLKICSYTPMAHKVQRLR</sequence>
<evidence type="ECO:0000313" key="2">
    <source>
        <dbReference type="EMBL" id="CAH0582869.1"/>
    </source>
</evidence>